<keyword evidence="2" id="KW-1185">Reference proteome</keyword>
<evidence type="ECO:0000313" key="2">
    <source>
        <dbReference type="Proteomes" id="UP001183643"/>
    </source>
</evidence>
<evidence type="ECO:0000313" key="1">
    <source>
        <dbReference type="EMBL" id="MDR7273300.1"/>
    </source>
</evidence>
<accession>A0AAE4C967</accession>
<dbReference type="RefSeq" id="WP_310361511.1">
    <property type="nucleotide sequence ID" value="NZ_JAVDYB010000001.1"/>
</dbReference>
<name>A0AAE4C967_9ACTN</name>
<dbReference type="Proteomes" id="UP001183643">
    <property type="component" value="Unassembled WGS sequence"/>
</dbReference>
<organism evidence="1 2">
    <name type="scientific">Catenuloplanes atrovinosus</name>
    <dbReference type="NCBI Taxonomy" id="137266"/>
    <lineage>
        <taxon>Bacteria</taxon>
        <taxon>Bacillati</taxon>
        <taxon>Actinomycetota</taxon>
        <taxon>Actinomycetes</taxon>
        <taxon>Micromonosporales</taxon>
        <taxon>Micromonosporaceae</taxon>
        <taxon>Catenuloplanes</taxon>
    </lineage>
</organism>
<protein>
    <submittedName>
        <fullName evidence="1">Uncharacterized protein</fullName>
    </submittedName>
</protein>
<comment type="caution">
    <text evidence="1">The sequence shown here is derived from an EMBL/GenBank/DDBJ whole genome shotgun (WGS) entry which is preliminary data.</text>
</comment>
<dbReference type="EMBL" id="JAVDYB010000001">
    <property type="protein sequence ID" value="MDR7273300.1"/>
    <property type="molecule type" value="Genomic_DNA"/>
</dbReference>
<dbReference type="AlphaFoldDB" id="A0AAE4C967"/>
<sequence length="238" mass="25216">MTVPRIRPAVPAQARPEWRTAVPPVERVEESAPPTGLVEWAAMRTGAPGTGVPVLLPLEAHRRCPAEIWAAVAGVDSAVTAILDVPDRELRATIATLAAAGVRMLGRVDLERGRRPVAALVDDVAGWAGRPVHGLVLDHCPPEADELGAVALAVRHAERLGLAEVLLAPGAEPHPRYRCLGARIVGFAGSWLDYQRTATRPGDAHLVHDVPVAQLDVARRLIGLRGAAWALASPVPLP</sequence>
<reference evidence="1" key="1">
    <citation type="submission" date="2023-07" db="EMBL/GenBank/DDBJ databases">
        <title>Sequencing the genomes of 1000 actinobacteria strains.</title>
        <authorList>
            <person name="Klenk H.-P."/>
        </authorList>
    </citation>
    <scope>NUCLEOTIDE SEQUENCE</scope>
    <source>
        <strain evidence="1">DSM 44707</strain>
    </source>
</reference>
<proteinExistence type="predicted"/>
<gene>
    <name evidence="1" type="ORF">J2S41_000078</name>
</gene>